<dbReference type="InterPro" id="IPR050327">
    <property type="entry name" value="Proton-linked_MCT"/>
</dbReference>
<feature type="compositionally biased region" description="Polar residues" evidence="3">
    <location>
        <begin position="27"/>
        <end position="45"/>
    </location>
</feature>
<protein>
    <submittedName>
        <fullName evidence="6">Major facilitator superfamily domain-containing protein</fullName>
    </submittedName>
</protein>
<accession>A0A9P5PXZ1</accession>
<sequence>MSEKQPSVADDTALPQSEKQPYASDDIPSQQNTFPAEKQPSSTVSDRALESLTDEHNTPLPDPDELPEGGLDAWLTVLAVFLLAFVSLGPGNVWGIFQSAYATDPSSRFQQDSTFKIGFVGGCSVGFAFIIGPFSNILISKFGIHSPIILGVGIIVVALMLGSIAKTYWELLLSQGIMFGIGGSFAYIPAIGLPSQWFKKKRALATGIASSGACAGAVILSPVVQASIDHLGIRWALRILGFLSLALGIVAICCIRQRVATKKIVQYRPFDPSLFKIPGYPLYLAFAFLQLFGYVTPLFFIPSYCATIGVTPVNASAVLSVTSAVNSLGRIMAGMIADKGGTINVLIVFNFFSGLMCLIIWIFAKSLGVMMVFAVFWGFFSGAYWALSVPASAKIVGLEKLGSAVAIQFLTNVLPPIFAAPIGSQIIAATARSAGVTIDNVEAYKFLIVWAGLVPMVSSLILVPVRLGFSRKLFEKV</sequence>
<feature type="transmembrane region" description="Helical" evidence="4">
    <location>
        <begin position="280"/>
        <end position="301"/>
    </location>
</feature>
<comment type="caution">
    <text evidence="6">The sequence shown here is derived from an EMBL/GenBank/DDBJ whole genome shotgun (WGS) entry which is preliminary data.</text>
</comment>
<evidence type="ECO:0000256" key="1">
    <source>
        <dbReference type="ARBA" id="ARBA00004141"/>
    </source>
</evidence>
<feature type="transmembrane region" description="Helical" evidence="4">
    <location>
        <begin position="401"/>
        <end position="427"/>
    </location>
</feature>
<keyword evidence="4" id="KW-0812">Transmembrane</keyword>
<evidence type="ECO:0000256" key="4">
    <source>
        <dbReference type="SAM" id="Phobius"/>
    </source>
</evidence>
<feature type="region of interest" description="Disordered" evidence="3">
    <location>
        <begin position="1"/>
        <end position="47"/>
    </location>
</feature>
<evidence type="ECO:0000313" key="6">
    <source>
        <dbReference type="EMBL" id="KAF9071293.1"/>
    </source>
</evidence>
<gene>
    <name evidence="6" type="ORF">BDP27DRAFT_1262652</name>
</gene>
<evidence type="ECO:0000259" key="5">
    <source>
        <dbReference type="PROSITE" id="PS50850"/>
    </source>
</evidence>
<evidence type="ECO:0000256" key="2">
    <source>
        <dbReference type="ARBA" id="ARBA00006727"/>
    </source>
</evidence>
<evidence type="ECO:0000313" key="7">
    <source>
        <dbReference type="Proteomes" id="UP000772434"/>
    </source>
</evidence>
<dbReference type="InterPro" id="IPR036259">
    <property type="entry name" value="MFS_trans_sf"/>
</dbReference>
<reference evidence="6" key="1">
    <citation type="submission" date="2020-11" db="EMBL/GenBank/DDBJ databases">
        <authorList>
            <consortium name="DOE Joint Genome Institute"/>
            <person name="Ahrendt S."/>
            <person name="Riley R."/>
            <person name="Andreopoulos W."/>
            <person name="Labutti K."/>
            <person name="Pangilinan J."/>
            <person name="Ruiz-Duenas F.J."/>
            <person name="Barrasa J.M."/>
            <person name="Sanchez-Garcia M."/>
            <person name="Camarero S."/>
            <person name="Miyauchi S."/>
            <person name="Serrano A."/>
            <person name="Linde D."/>
            <person name="Babiker R."/>
            <person name="Drula E."/>
            <person name="Ayuso-Fernandez I."/>
            <person name="Pacheco R."/>
            <person name="Padilla G."/>
            <person name="Ferreira P."/>
            <person name="Barriuso J."/>
            <person name="Kellner H."/>
            <person name="Castanera R."/>
            <person name="Alfaro M."/>
            <person name="Ramirez L."/>
            <person name="Pisabarro A.G."/>
            <person name="Kuo A."/>
            <person name="Tritt A."/>
            <person name="Lipzen A."/>
            <person name="He G."/>
            <person name="Yan M."/>
            <person name="Ng V."/>
            <person name="Cullen D."/>
            <person name="Martin F."/>
            <person name="Rosso M.-N."/>
            <person name="Henrissat B."/>
            <person name="Hibbett D."/>
            <person name="Martinez A.T."/>
            <person name="Grigoriev I.V."/>
        </authorList>
    </citation>
    <scope>NUCLEOTIDE SEQUENCE</scope>
    <source>
        <strain evidence="6">AH 40177</strain>
    </source>
</reference>
<feature type="transmembrane region" description="Helical" evidence="4">
    <location>
        <begin position="447"/>
        <end position="469"/>
    </location>
</feature>
<dbReference type="PANTHER" id="PTHR11360:SF315">
    <property type="entry name" value="TRANSPORTER MCH2-RELATED"/>
    <property type="match status" value="1"/>
</dbReference>
<keyword evidence="7" id="KW-1185">Reference proteome</keyword>
<keyword evidence="4" id="KW-0472">Membrane</keyword>
<proteinExistence type="inferred from homology"/>
<dbReference type="PROSITE" id="PS50850">
    <property type="entry name" value="MFS"/>
    <property type="match status" value="1"/>
</dbReference>
<feature type="transmembrane region" description="Helical" evidence="4">
    <location>
        <begin position="73"/>
        <end position="97"/>
    </location>
</feature>
<feature type="transmembrane region" description="Helical" evidence="4">
    <location>
        <begin position="235"/>
        <end position="259"/>
    </location>
</feature>
<feature type="transmembrane region" description="Helical" evidence="4">
    <location>
        <begin position="203"/>
        <end position="223"/>
    </location>
</feature>
<feature type="transmembrane region" description="Helical" evidence="4">
    <location>
        <begin position="117"/>
        <end position="139"/>
    </location>
</feature>
<comment type="subcellular location">
    <subcellularLocation>
        <location evidence="1">Membrane</location>
        <topology evidence="1">Multi-pass membrane protein</topology>
    </subcellularLocation>
</comment>
<dbReference type="Gene3D" id="1.20.1250.20">
    <property type="entry name" value="MFS general substrate transporter like domains"/>
    <property type="match status" value="2"/>
</dbReference>
<evidence type="ECO:0000256" key="3">
    <source>
        <dbReference type="SAM" id="MobiDB-lite"/>
    </source>
</evidence>
<dbReference type="InterPro" id="IPR020846">
    <property type="entry name" value="MFS_dom"/>
</dbReference>
<dbReference type="Proteomes" id="UP000772434">
    <property type="component" value="Unassembled WGS sequence"/>
</dbReference>
<dbReference type="InterPro" id="IPR011701">
    <property type="entry name" value="MFS"/>
</dbReference>
<dbReference type="SUPFAM" id="SSF103473">
    <property type="entry name" value="MFS general substrate transporter"/>
    <property type="match status" value="1"/>
</dbReference>
<feature type="transmembrane region" description="Helical" evidence="4">
    <location>
        <begin position="345"/>
        <end position="364"/>
    </location>
</feature>
<dbReference type="AlphaFoldDB" id="A0A9P5PXZ1"/>
<dbReference type="GO" id="GO:0022857">
    <property type="term" value="F:transmembrane transporter activity"/>
    <property type="evidence" value="ECO:0007669"/>
    <property type="project" value="InterPro"/>
</dbReference>
<comment type="similarity">
    <text evidence="2">Belongs to the major facilitator superfamily. Monocarboxylate porter (TC 2.A.1.13) family.</text>
</comment>
<feature type="transmembrane region" description="Helical" evidence="4">
    <location>
        <begin position="146"/>
        <end position="165"/>
    </location>
</feature>
<dbReference type="EMBL" id="JADNRY010000033">
    <property type="protein sequence ID" value="KAF9071293.1"/>
    <property type="molecule type" value="Genomic_DNA"/>
</dbReference>
<dbReference type="PANTHER" id="PTHR11360">
    <property type="entry name" value="MONOCARBOXYLATE TRANSPORTER"/>
    <property type="match status" value="1"/>
</dbReference>
<organism evidence="6 7">
    <name type="scientific">Rhodocollybia butyracea</name>
    <dbReference type="NCBI Taxonomy" id="206335"/>
    <lineage>
        <taxon>Eukaryota</taxon>
        <taxon>Fungi</taxon>
        <taxon>Dikarya</taxon>
        <taxon>Basidiomycota</taxon>
        <taxon>Agaricomycotina</taxon>
        <taxon>Agaricomycetes</taxon>
        <taxon>Agaricomycetidae</taxon>
        <taxon>Agaricales</taxon>
        <taxon>Marasmiineae</taxon>
        <taxon>Omphalotaceae</taxon>
        <taxon>Rhodocollybia</taxon>
    </lineage>
</organism>
<name>A0A9P5PXZ1_9AGAR</name>
<keyword evidence="4" id="KW-1133">Transmembrane helix</keyword>
<feature type="transmembrane region" description="Helical" evidence="4">
    <location>
        <begin position="171"/>
        <end position="191"/>
    </location>
</feature>
<dbReference type="OrthoDB" id="2213137at2759"/>
<dbReference type="Pfam" id="PF07690">
    <property type="entry name" value="MFS_1"/>
    <property type="match status" value="1"/>
</dbReference>
<feature type="transmembrane region" description="Helical" evidence="4">
    <location>
        <begin position="370"/>
        <end position="389"/>
    </location>
</feature>
<dbReference type="GO" id="GO:0016020">
    <property type="term" value="C:membrane"/>
    <property type="evidence" value="ECO:0007669"/>
    <property type="project" value="UniProtKB-SubCell"/>
</dbReference>
<feature type="domain" description="Major facilitator superfamily (MFS) profile" evidence="5">
    <location>
        <begin position="279"/>
        <end position="477"/>
    </location>
</feature>